<evidence type="ECO:0000313" key="3">
    <source>
        <dbReference type="Proteomes" id="UP000031501"/>
    </source>
</evidence>
<keyword evidence="2" id="KW-0378">Hydrolase</keyword>
<dbReference type="RefSeq" id="WP_039654040.1">
    <property type="nucleotide sequence ID" value="NZ_CP021080.1"/>
</dbReference>
<feature type="domain" description="Dienelactone hydrolase" evidence="1">
    <location>
        <begin position="9"/>
        <end position="215"/>
    </location>
</feature>
<dbReference type="GO" id="GO:0016787">
    <property type="term" value="F:hydrolase activity"/>
    <property type="evidence" value="ECO:0007669"/>
    <property type="project" value="UniProtKB-KW"/>
</dbReference>
<reference evidence="2 3" key="1">
    <citation type="submission" date="2017-07" db="EMBL/GenBank/DDBJ databases">
        <title>Genome sequence of Streptomyces pluripotens MUSC 137T.</title>
        <authorList>
            <person name="Ser H.-L."/>
            <person name="Lee L.-H."/>
        </authorList>
    </citation>
    <scope>NUCLEOTIDE SEQUENCE [LARGE SCALE GENOMIC DNA]</scope>
    <source>
        <strain evidence="2 3">MUSC 137</strain>
    </source>
</reference>
<dbReference type="InterPro" id="IPR029058">
    <property type="entry name" value="AB_hydrolase_fold"/>
</dbReference>
<dbReference type="SUPFAM" id="SSF53474">
    <property type="entry name" value="alpha/beta-Hydrolases"/>
    <property type="match status" value="1"/>
</dbReference>
<dbReference type="KEGG" id="splu:LK06_019055"/>
<protein>
    <submittedName>
        <fullName evidence="2">Dienelactone hydrolase family protein</fullName>
    </submittedName>
</protein>
<dbReference type="OrthoDB" id="188362at2"/>
<name>A0A221P1B0_9ACTN</name>
<dbReference type="Pfam" id="PF01738">
    <property type="entry name" value="DLH"/>
    <property type="match status" value="1"/>
</dbReference>
<dbReference type="Gene3D" id="3.40.50.1820">
    <property type="entry name" value="alpha/beta hydrolase"/>
    <property type="match status" value="1"/>
</dbReference>
<dbReference type="AlphaFoldDB" id="A0A221P1B0"/>
<keyword evidence="3" id="KW-1185">Reference proteome</keyword>
<dbReference type="EMBL" id="CP022433">
    <property type="protein sequence ID" value="ASN25952.1"/>
    <property type="molecule type" value="Genomic_DNA"/>
</dbReference>
<dbReference type="Proteomes" id="UP000031501">
    <property type="component" value="Chromosome"/>
</dbReference>
<sequence length="224" mass="24007">MRTETLGSAFLALPVDTGPYPGVVVIHEASGLNDHIRDICRRFAAEGYAALGVDLFEGRNRALCMARMFVGAMTGNLDHYGVPALKAALGLLADHPEVDAARIGAIGFCLGGSLVLTWACTDDRLAAIAPFYGAAPKPREAIRRLCPVVGSWPGKDFTTKAAGVLETELTAAGTPHDLKVYPEAKHSFFNDQWRNYHADAAADAWQRVLAFFAEHVTRGGTEPG</sequence>
<dbReference type="PANTHER" id="PTHR46623:SF6">
    <property type="entry name" value="ALPHA_BETA-HYDROLASES SUPERFAMILY PROTEIN"/>
    <property type="match status" value="1"/>
</dbReference>
<dbReference type="InterPro" id="IPR002925">
    <property type="entry name" value="Dienelactn_hydro"/>
</dbReference>
<evidence type="ECO:0000259" key="1">
    <source>
        <dbReference type="Pfam" id="PF01738"/>
    </source>
</evidence>
<dbReference type="InterPro" id="IPR051049">
    <property type="entry name" value="Dienelactone_hydrolase-like"/>
</dbReference>
<dbReference type="PANTHER" id="PTHR46623">
    <property type="entry name" value="CARBOXYMETHYLENEBUTENOLIDASE-RELATED"/>
    <property type="match status" value="1"/>
</dbReference>
<evidence type="ECO:0000313" key="2">
    <source>
        <dbReference type="EMBL" id="ASN25952.1"/>
    </source>
</evidence>
<organism evidence="2 3">
    <name type="scientific">Streptomyces pluripotens</name>
    <dbReference type="NCBI Taxonomy" id="1355015"/>
    <lineage>
        <taxon>Bacteria</taxon>
        <taxon>Bacillati</taxon>
        <taxon>Actinomycetota</taxon>
        <taxon>Actinomycetes</taxon>
        <taxon>Kitasatosporales</taxon>
        <taxon>Streptomycetaceae</taxon>
        <taxon>Streptomyces</taxon>
    </lineage>
</organism>
<proteinExistence type="predicted"/>
<gene>
    <name evidence="2" type="ORF">LK07_20220</name>
</gene>
<accession>A0A221P1B0</accession>